<gene>
    <name evidence="13" type="ORF">E2636_05635</name>
</gene>
<keyword evidence="6" id="KW-0460">Magnesium</keyword>
<dbReference type="GO" id="GO:0103023">
    <property type="term" value="F:ITPase activity"/>
    <property type="evidence" value="ECO:0007669"/>
    <property type="project" value="UniProtKB-EC"/>
</dbReference>
<evidence type="ECO:0000256" key="11">
    <source>
        <dbReference type="ARBA" id="ARBA00048781"/>
    </source>
</evidence>
<dbReference type="InterPro" id="IPR026533">
    <property type="entry name" value="NTPase/PRRC1"/>
</dbReference>
<evidence type="ECO:0000313" key="14">
    <source>
        <dbReference type="Proteomes" id="UP000294292"/>
    </source>
</evidence>
<dbReference type="KEGG" id="panc:E2636_05635"/>
<dbReference type="RefSeq" id="WP_134209327.1">
    <property type="nucleotide sequence ID" value="NZ_CP038015.1"/>
</dbReference>
<keyword evidence="7" id="KW-0546">Nucleotide metabolism</keyword>
<evidence type="ECO:0000256" key="10">
    <source>
        <dbReference type="ARBA" id="ARBA00048174"/>
    </source>
</evidence>
<evidence type="ECO:0000256" key="8">
    <source>
        <dbReference type="ARBA" id="ARBA00023211"/>
    </source>
</evidence>
<organism evidence="13 14">
    <name type="scientific">Paenisporosarcina antarctica</name>
    <dbReference type="NCBI Taxonomy" id="417367"/>
    <lineage>
        <taxon>Bacteria</taxon>
        <taxon>Bacillati</taxon>
        <taxon>Bacillota</taxon>
        <taxon>Bacilli</taxon>
        <taxon>Bacillales</taxon>
        <taxon>Caryophanaceae</taxon>
        <taxon>Paenisporosarcina</taxon>
    </lineage>
</organism>
<keyword evidence="5" id="KW-0378">Hydrolase</keyword>
<evidence type="ECO:0000256" key="1">
    <source>
        <dbReference type="ARBA" id="ARBA00001936"/>
    </source>
</evidence>
<dbReference type="Pfam" id="PF01931">
    <property type="entry name" value="NTPase_I-T"/>
    <property type="match status" value="1"/>
</dbReference>
<evidence type="ECO:0000256" key="4">
    <source>
        <dbReference type="ARBA" id="ARBA00022741"/>
    </source>
</evidence>
<comment type="cofactor">
    <cofactor evidence="2">
        <name>Mg(2+)</name>
        <dbReference type="ChEBI" id="CHEBI:18420"/>
    </cofactor>
</comment>
<comment type="catalytic activity">
    <reaction evidence="11">
        <text>XTP + H2O = XDP + phosphate + H(+)</text>
        <dbReference type="Rhea" id="RHEA:28406"/>
        <dbReference type="ChEBI" id="CHEBI:15377"/>
        <dbReference type="ChEBI" id="CHEBI:15378"/>
        <dbReference type="ChEBI" id="CHEBI:43474"/>
        <dbReference type="ChEBI" id="CHEBI:59884"/>
        <dbReference type="ChEBI" id="CHEBI:61314"/>
        <dbReference type="EC" id="3.6.1.73"/>
    </reaction>
</comment>
<accession>A0A4P6ZWM2</accession>
<reference evidence="13 14" key="1">
    <citation type="submission" date="2019-03" db="EMBL/GenBank/DDBJ databases">
        <title>Complete genome sequence of Paenisporosarcina antarctica CGMCC 1.6503T.</title>
        <authorList>
            <person name="Rong J.-C."/>
            <person name="Chi N.-Y."/>
            <person name="Zhang Q.-F."/>
        </authorList>
    </citation>
    <scope>NUCLEOTIDE SEQUENCE [LARGE SCALE GENOMIC DNA]</scope>
    <source>
        <strain evidence="13 14">CGMCC 1.6503</strain>
    </source>
</reference>
<dbReference type="EMBL" id="CP038015">
    <property type="protein sequence ID" value="QBP40624.1"/>
    <property type="molecule type" value="Genomic_DNA"/>
</dbReference>
<dbReference type="Gene3D" id="3.90.950.10">
    <property type="match status" value="1"/>
</dbReference>
<dbReference type="InterPro" id="IPR029001">
    <property type="entry name" value="ITPase-like_fam"/>
</dbReference>
<dbReference type="GO" id="GO:0000166">
    <property type="term" value="F:nucleotide binding"/>
    <property type="evidence" value="ECO:0007669"/>
    <property type="project" value="UniProtKB-KW"/>
</dbReference>
<dbReference type="OrthoDB" id="164951at2"/>
<dbReference type="SUPFAM" id="SSF52972">
    <property type="entry name" value="ITPase-like"/>
    <property type="match status" value="1"/>
</dbReference>
<keyword evidence="3" id="KW-0479">Metal-binding</keyword>
<evidence type="ECO:0000256" key="6">
    <source>
        <dbReference type="ARBA" id="ARBA00022842"/>
    </source>
</evidence>
<sequence length="176" mass="19441">MKVAIGTENQAKGHAVQNICHLYFEDVEFISLNVPSNVSEQPIGDEETLQGAKNRASIAFMKTQVDLSFGLEGGVKELDGQLYICNWGVLYTKIGQQYIAGGAQIPLPLGVGHAIRNGEELGPVMDRYTKRIGIRHHEGAVGVLTNGFVKRGEMFEHVVKLLLGQYFKENPIREMT</sequence>
<dbReference type="GO" id="GO:0009117">
    <property type="term" value="P:nucleotide metabolic process"/>
    <property type="evidence" value="ECO:0007669"/>
    <property type="project" value="UniProtKB-KW"/>
</dbReference>
<keyword evidence="8" id="KW-0464">Manganese</keyword>
<keyword evidence="14" id="KW-1185">Reference proteome</keyword>
<evidence type="ECO:0000256" key="7">
    <source>
        <dbReference type="ARBA" id="ARBA00023080"/>
    </source>
</evidence>
<evidence type="ECO:0000256" key="9">
    <source>
        <dbReference type="ARBA" id="ARBA00038901"/>
    </source>
</evidence>
<dbReference type="InterPro" id="IPR050299">
    <property type="entry name" value="YjjX_NTPase"/>
</dbReference>
<evidence type="ECO:0000313" key="13">
    <source>
        <dbReference type="EMBL" id="QBP40624.1"/>
    </source>
</evidence>
<proteinExistence type="predicted"/>
<evidence type="ECO:0000256" key="2">
    <source>
        <dbReference type="ARBA" id="ARBA00001946"/>
    </source>
</evidence>
<comment type="cofactor">
    <cofactor evidence="1">
        <name>Mn(2+)</name>
        <dbReference type="ChEBI" id="CHEBI:29035"/>
    </cofactor>
</comment>
<dbReference type="EC" id="3.6.1.73" evidence="9"/>
<dbReference type="NCBIfam" id="NF002850">
    <property type="entry name" value="PRK03114.1"/>
    <property type="match status" value="1"/>
</dbReference>
<dbReference type="AlphaFoldDB" id="A0A4P6ZWM2"/>
<evidence type="ECO:0000256" key="3">
    <source>
        <dbReference type="ARBA" id="ARBA00022723"/>
    </source>
</evidence>
<dbReference type="PANTHER" id="PTHR34699:SF2">
    <property type="entry name" value="NON-CANONICAL PURINE NTP PHOSPHATASE_PRRC1 DOMAIN-CONTAINING PROTEIN"/>
    <property type="match status" value="1"/>
</dbReference>
<protein>
    <recommendedName>
        <fullName evidence="9">inosine/xanthosine triphosphatase</fullName>
        <ecNumber evidence="9">3.6.1.73</ecNumber>
    </recommendedName>
</protein>
<dbReference type="Proteomes" id="UP000294292">
    <property type="component" value="Chromosome"/>
</dbReference>
<evidence type="ECO:0000259" key="12">
    <source>
        <dbReference type="Pfam" id="PF01931"/>
    </source>
</evidence>
<name>A0A4P6ZWM2_9BACL</name>
<dbReference type="GO" id="GO:0046872">
    <property type="term" value="F:metal ion binding"/>
    <property type="evidence" value="ECO:0007669"/>
    <property type="project" value="UniProtKB-KW"/>
</dbReference>
<comment type="catalytic activity">
    <reaction evidence="10">
        <text>ITP + H2O = IDP + phosphate + H(+)</text>
        <dbReference type="Rhea" id="RHEA:28330"/>
        <dbReference type="ChEBI" id="CHEBI:15377"/>
        <dbReference type="ChEBI" id="CHEBI:15378"/>
        <dbReference type="ChEBI" id="CHEBI:43474"/>
        <dbReference type="ChEBI" id="CHEBI:58280"/>
        <dbReference type="ChEBI" id="CHEBI:61402"/>
        <dbReference type="EC" id="3.6.1.73"/>
    </reaction>
</comment>
<keyword evidence="4" id="KW-0547">Nucleotide-binding</keyword>
<feature type="domain" description="Non-canonical purine NTP phosphatase/PRRC1" evidence="12">
    <location>
        <begin position="6"/>
        <end position="163"/>
    </location>
</feature>
<dbReference type="PANTHER" id="PTHR34699">
    <property type="match status" value="1"/>
</dbReference>
<evidence type="ECO:0000256" key="5">
    <source>
        <dbReference type="ARBA" id="ARBA00022801"/>
    </source>
</evidence>